<keyword evidence="5 7" id="KW-0819">tRNA processing</keyword>
<dbReference type="GO" id="GO:0016423">
    <property type="term" value="F:tRNA (guanine) methyltransferase activity"/>
    <property type="evidence" value="ECO:0007669"/>
    <property type="project" value="InterPro"/>
</dbReference>
<dbReference type="GO" id="GO:0008033">
    <property type="term" value="P:tRNA processing"/>
    <property type="evidence" value="ECO:0007669"/>
    <property type="project" value="UniProtKB-UniRule"/>
</dbReference>
<evidence type="ECO:0000313" key="9">
    <source>
        <dbReference type="EMBL" id="BAJ92970.1"/>
    </source>
</evidence>
<comment type="similarity">
    <text evidence="7">Belongs to the class I-like SAM-binding methyltransferase superfamily. Trm1 family.</text>
</comment>
<evidence type="ECO:0000256" key="5">
    <source>
        <dbReference type="ARBA" id="ARBA00022694"/>
    </source>
</evidence>
<dbReference type="GO" id="GO:0032259">
    <property type="term" value="P:methylation"/>
    <property type="evidence" value="ECO:0007669"/>
    <property type="project" value="UniProtKB-UniRule"/>
</dbReference>
<dbReference type="InterPro" id="IPR029063">
    <property type="entry name" value="SAM-dependent_MTases_sf"/>
</dbReference>
<reference evidence="9" key="1">
    <citation type="journal article" date="2011" name="Plant Physiol.">
        <title>Comprehensive sequence analysis of 24,783 barley full-length cDNAs derived from 12 clone libraries.</title>
        <authorList>
            <person name="Matsumoto T."/>
            <person name="Tanaka T."/>
            <person name="Sakai H."/>
            <person name="Amano N."/>
            <person name="Kanamori H."/>
            <person name="Kurita K."/>
            <person name="Kikuta A."/>
            <person name="Kamiya K."/>
            <person name="Yamamoto M."/>
            <person name="Ikawa H."/>
            <person name="Fujii N."/>
            <person name="Hori K."/>
            <person name="Itoh T."/>
            <person name="Sato K."/>
        </authorList>
    </citation>
    <scope>NUCLEOTIDE SEQUENCE</scope>
    <source>
        <tissue evidence="9">Shoot</tissue>
    </source>
</reference>
<keyword evidence="4 7" id="KW-0949">S-adenosyl-L-methionine</keyword>
<dbReference type="Gene3D" id="3.40.50.150">
    <property type="entry name" value="Vaccinia Virus protein VP39"/>
    <property type="match status" value="1"/>
</dbReference>
<evidence type="ECO:0000256" key="4">
    <source>
        <dbReference type="ARBA" id="ARBA00022691"/>
    </source>
</evidence>
<name>F2DCZ9_HORVV</name>
<evidence type="ECO:0000256" key="6">
    <source>
        <dbReference type="ARBA" id="ARBA00022884"/>
    </source>
</evidence>
<feature type="region of interest" description="Disordered" evidence="8">
    <location>
        <begin position="55"/>
        <end position="96"/>
    </location>
</feature>
<protein>
    <submittedName>
        <fullName evidence="9">Predicted protein</fullName>
    </submittedName>
</protein>
<dbReference type="SUPFAM" id="SSF53335">
    <property type="entry name" value="S-adenosyl-L-methionine-dependent methyltransferases"/>
    <property type="match status" value="1"/>
</dbReference>
<organism evidence="9">
    <name type="scientific">Hordeum vulgare subsp. vulgare</name>
    <name type="common">Domesticated barley</name>
    <dbReference type="NCBI Taxonomy" id="112509"/>
    <lineage>
        <taxon>Eukaryota</taxon>
        <taxon>Viridiplantae</taxon>
        <taxon>Streptophyta</taxon>
        <taxon>Embryophyta</taxon>
        <taxon>Tracheophyta</taxon>
        <taxon>Spermatophyta</taxon>
        <taxon>Magnoliopsida</taxon>
        <taxon>Liliopsida</taxon>
        <taxon>Poales</taxon>
        <taxon>Poaceae</taxon>
        <taxon>BOP clade</taxon>
        <taxon>Pooideae</taxon>
        <taxon>Triticodae</taxon>
        <taxon>Triticeae</taxon>
        <taxon>Hordeinae</taxon>
        <taxon>Hordeum</taxon>
    </lineage>
</organism>
<keyword evidence="3 7" id="KW-0808">Transferase</keyword>
<dbReference type="GO" id="GO:0000049">
    <property type="term" value="F:tRNA binding"/>
    <property type="evidence" value="ECO:0007669"/>
    <property type="project" value="UniProtKB-UniRule"/>
</dbReference>
<dbReference type="AlphaFoldDB" id="F2DCZ9"/>
<dbReference type="EMBL" id="AK361766">
    <property type="protein sequence ID" value="BAJ92970.1"/>
    <property type="molecule type" value="mRNA"/>
</dbReference>
<dbReference type="Pfam" id="PF02005">
    <property type="entry name" value="TRM"/>
    <property type="match status" value="1"/>
</dbReference>
<keyword evidence="2 7" id="KW-0489">Methyltransferase</keyword>
<accession>F2DCZ9</accession>
<keyword evidence="6 7" id="KW-0694">RNA-binding</keyword>
<evidence type="ECO:0000256" key="8">
    <source>
        <dbReference type="SAM" id="MobiDB-lite"/>
    </source>
</evidence>
<dbReference type="InterPro" id="IPR002905">
    <property type="entry name" value="Trm1"/>
</dbReference>
<evidence type="ECO:0000256" key="1">
    <source>
        <dbReference type="ARBA" id="ARBA00022555"/>
    </source>
</evidence>
<keyword evidence="1 7" id="KW-0820">tRNA-binding</keyword>
<evidence type="ECO:0000256" key="3">
    <source>
        <dbReference type="ARBA" id="ARBA00022679"/>
    </source>
</evidence>
<sequence>MRPQILIISRGGTRKLLNLEEVVAAAEELGFNVTVAEAGADVPVFTALVNAADVGRSRSRSSSGSSTARTSAPASTTPPLPSPPSRTSSSPGGRKSSHIALKVIFKSQLKQSQVEHQLRRQNTRSIPAVATMASASAAAQVVSFPPGRRAPLQPPRCTHSERGVSFDPGSAFYRSDSAPGRDLAVLAATLHRPRLPDPSAPFLCLDAMCGSGVRALRYLAQAGADFVWANDASDALHPVIVGNLPRLEPVPHLHRLAVHERLRRKMDCPIRATTYSACSFVDEVGRDRAHWWR</sequence>
<dbReference type="PROSITE" id="PS51626">
    <property type="entry name" value="SAM_MT_TRM1"/>
    <property type="match status" value="1"/>
</dbReference>
<dbReference type="PANTHER" id="PTHR10631">
    <property type="entry name" value="N 2 ,N 2 -DIMETHYLGUANOSINE TRNA METHYLTRANSFERASE"/>
    <property type="match status" value="1"/>
</dbReference>
<feature type="compositionally biased region" description="Low complexity" evidence="8">
    <location>
        <begin position="85"/>
        <end position="94"/>
    </location>
</feature>
<feature type="compositionally biased region" description="Low complexity" evidence="8">
    <location>
        <begin position="60"/>
        <end position="75"/>
    </location>
</feature>
<dbReference type="PANTHER" id="PTHR10631:SF9">
    <property type="entry name" value="TRNA (GUANINE(26)-N(2))-DIMETHYLTRANSFERASE"/>
    <property type="match status" value="1"/>
</dbReference>
<proteinExistence type="evidence at transcript level"/>
<evidence type="ECO:0000256" key="7">
    <source>
        <dbReference type="PROSITE-ProRule" id="PRU00958"/>
    </source>
</evidence>
<evidence type="ECO:0000256" key="2">
    <source>
        <dbReference type="ARBA" id="ARBA00022603"/>
    </source>
</evidence>